<organism evidence="3 4">
    <name type="scientific">Luteolibacter ambystomatis</name>
    <dbReference type="NCBI Taxonomy" id="2824561"/>
    <lineage>
        <taxon>Bacteria</taxon>
        <taxon>Pseudomonadati</taxon>
        <taxon>Verrucomicrobiota</taxon>
        <taxon>Verrucomicrobiia</taxon>
        <taxon>Verrucomicrobiales</taxon>
        <taxon>Verrucomicrobiaceae</taxon>
        <taxon>Luteolibacter</taxon>
    </lineage>
</organism>
<evidence type="ECO:0000313" key="3">
    <source>
        <dbReference type="EMBL" id="QUE51347.1"/>
    </source>
</evidence>
<name>A0A975IZJ1_9BACT</name>
<dbReference type="PANTHER" id="PTHR19328:SF75">
    <property type="entry name" value="ALDOSE SUGAR DEHYDROGENASE YLII"/>
    <property type="match status" value="1"/>
</dbReference>
<dbReference type="SUPFAM" id="SSF50952">
    <property type="entry name" value="Soluble quinoprotein glucose dehydrogenase"/>
    <property type="match status" value="1"/>
</dbReference>
<dbReference type="EMBL" id="CP073100">
    <property type="protein sequence ID" value="QUE51347.1"/>
    <property type="molecule type" value="Genomic_DNA"/>
</dbReference>
<dbReference type="AlphaFoldDB" id="A0A975IZJ1"/>
<sequence length="389" mass="42531">MFSKAFLLTTALATTSAWAGITVEKVTDKFERPVWVGQPAGITDKLWVIEQVGKVWIVDAKTGAHSEQPFLDIVSDVSRAGNEEGLLGLAFAPDFKTSGKFYVNYTDRTPGKAMTRIARFTADTSTLSKAEASTKETLLSFEQPYRNHNGGWISFGPDGMLYTGAGDGGAGDDPQGNAQNLGSLLGKILRIDVSGKEGYTVPKDNPFLKTTGAKPEIWAWGVRNPWRCSFDSKTGDFWIGDVGQNVWEEIDYMPKGKASGANFGWRLREGVVENPKKGVGGPSPKDAVDPVYVYKHGGGKDQGLSVTGGYVYHGPVKELQGRYVFGDYQNPRIWSFKLRGNKADDLEDHTDDLQPQGSRINLISSFGEDNSGNLYIVDHTGPIYRVTAR</sequence>
<feature type="domain" description="Glucose/Sorbosone dehydrogenase" evidence="2">
    <location>
        <begin position="45"/>
        <end position="379"/>
    </location>
</feature>
<accession>A0A975IZJ1</accession>
<keyword evidence="1" id="KW-0732">Signal</keyword>
<feature type="signal peptide" evidence="1">
    <location>
        <begin position="1"/>
        <end position="19"/>
    </location>
</feature>
<dbReference type="PANTHER" id="PTHR19328">
    <property type="entry name" value="HEDGEHOG-INTERACTING PROTEIN"/>
    <property type="match status" value="1"/>
</dbReference>
<dbReference type="KEGG" id="lamb:KBB96_00250"/>
<dbReference type="Gene3D" id="2.120.10.30">
    <property type="entry name" value="TolB, C-terminal domain"/>
    <property type="match status" value="1"/>
</dbReference>
<evidence type="ECO:0000259" key="2">
    <source>
        <dbReference type="Pfam" id="PF07995"/>
    </source>
</evidence>
<feature type="chain" id="PRO_5037539129" evidence="1">
    <location>
        <begin position="20"/>
        <end position="389"/>
    </location>
</feature>
<dbReference type="Proteomes" id="UP000676169">
    <property type="component" value="Chromosome"/>
</dbReference>
<evidence type="ECO:0000313" key="4">
    <source>
        <dbReference type="Proteomes" id="UP000676169"/>
    </source>
</evidence>
<dbReference type="InterPro" id="IPR012938">
    <property type="entry name" value="Glc/Sorbosone_DH"/>
</dbReference>
<gene>
    <name evidence="3" type="ORF">KBB96_00250</name>
</gene>
<dbReference type="Pfam" id="PF07995">
    <property type="entry name" value="GSDH"/>
    <property type="match status" value="1"/>
</dbReference>
<reference evidence="3" key="1">
    <citation type="submission" date="2021-04" db="EMBL/GenBank/DDBJ databases">
        <title>Luteolibacter sp. 32A isolated from the skin of an Anderson's salamander (Ambystoma andersonii).</title>
        <authorList>
            <person name="Spergser J."/>
            <person name="Busse H.-J."/>
        </authorList>
    </citation>
    <scope>NUCLEOTIDE SEQUENCE</scope>
    <source>
        <strain evidence="3">32A</strain>
    </source>
</reference>
<dbReference type="InterPro" id="IPR011041">
    <property type="entry name" value="Quinoprot_gluc/sorb_DH_b-prop"/>
</dbReference>
<dbReference type="InterPro" id="IPR011042">
    <property type="entry name" value="6-blade_b-propeller_TolB-like"/>
</dbReference>
<keyword evidence="4" id="KW-1185">Reference proteome</keyword>
<protein>
    <submittedName>
        <fullName evidence="3">PQQ-dependent sugar dehydrogenase</fullName>
    </submittedName>
</protein>
<dbReference type="RefSeq" id="WP_211631486.1">
    <property type="nucleotide sequence ID" value="NZ_CP073100.1"/>
</dbReference>
<proteinExistence type="predicted"/>
<evidence type="ECO:0000256" key="1">
    <source>
        <dbReference type="SAM" id="SignalP"/>
    </source>
</evidence>